<reference evidence="2" key="1">
    <citation type="journal article" date="2023" name="Nat. Plants">
        <title>Single-cell RNA sequencing provides a high-resolution roadmap for understanding the multicellular compartmentation of specialized metabolism.</title>
        <authorList>
            <person name="Sun S."/>
            <person name="Shen X."/>
            <person name="Li Y."/>
            <person name="Li Y."/>
            <person name="Wang S."/>
            <person name="Li R."/>
            <person name="Zhang H."/>
            <person name="Shen G."/>
            <person name="Guo B."/>
            <person name="Wei J."/>
            <person name="Xu J."/>
            <person name="St-Pierre B."/>
            <person name="Chen S."/>
            <person name="Sun C."/>
        </authorList>
    </citation>
    <scope>NUCLEOTIDE SEQUENCE [LARGE SCALE GENOMIC DNA]</scope>
</reference>
<gene>
    <name evidence="1" type="ORF">M9H77_26311</name>
</gene>
<accession>A0ACC0ADK2</accession>
<evidence type="ECO:0000313" key="2">
    <source>
        <dbReference type="Proteomes" id="UP001060085"/>
    </source>
</evidence>
<evidence type="ECO:0000313" key="1">
    <source>
        <dbReference type="EMBL" id="KAI5657518.1"/>
    </source>
</evidence>
<dbReference type="Proteomes" id="UP001060085">
    <property type="component" value="Linkage Group LG06"/>
</dbReference>
<keyword evidence="2" id="KW-1185">Reference proteome</keyword>
<comment type="caution">
    <text evidence="1">The sequence shown here is derived from an EMBL/GenBank/DDBJ whole genome shotgun (WGS) entry which is preliminary data.</text>
</comment>
<sequence length="151" mass="17979">MTSKFVSKLISHLVANDPEIPVSNIIQEVQVKLQMGCTYKRAWYAQKFAIKRRPHSYNVQPTRSCGKWRKYTLPCSHALAVFRDNGTRPDAYMLDIYSRDTYRRTYQSNFYLVGHEDFWRDAPYNLTFYPPNMNNQQGRKQDTRFQGEMDY</sequence>
<dbReference type="EMBL" id="CM044706">
    <property type="protein sequence ID" value="KAI5657518.1"/>
    <property type="molecule type" value="Genomic_DNA"/>
</dbReference>
<protein>
    <submittedName>
        <fullName evidence="1">Uncharacterized protein</fullName>
    </submittedName>
</protein>
<name>A0ACC0ADK2_CATRO</name>
<proteinExistence type="predicted"/>
<organism evidence="1 2">
    <name type="scientific">Catharanthus roseus</name>
    <name type="common">Madagascar periwinkle</name>
    <name type="synonym">Vinca rosea</name>
    <dbReference type="NCBI Taxonomy" id="4058"/>
    <lineage>
        <taxon>Eukaryota</taxon>
        <taxon>Viridiplantae</taxon>
        <taxon>Streptophyta</taxon>
        <taxon>Embryophyta</taxon>
        <taxon>Tracheophyta</taxon>
        <taxon>Spermatophyta</taxon>
        <taxon>Magnoliopsida</taxon>
        <taxon>eudicotyledons</taxon>
        <taxon>Gunneridae</taxon>
        <taxon>Pentapetalae</taxon>
        <taxon>asterids</taxon>
        <taxon>lamiids</taxon>
        <taxon>Gentianales</taxon>
        <taxon>Apocynaceae</taxon>
        <taxon>Rauvolfioideae</taxon>
        <taxon>Vinceae</taxon>
        <taxon>Catharanthinae</taxon>
        <taxon>Catharanthus</taxon>
    </lineage>
</organism>